<dbReference type="EMBL" id="KZ613556">
    <property type="protein sequence ID" value="PMD12290.1"/>
    <property type="molecule type" value="Genomic_DNA"/>
</dbReference>
<dbReference type="AlphaFoldDB" id="A0A2J6PE21"/>
<organism evidence="1 2">
    <name type="scientific">Hyaloscypha hepaticicola</name>
    <dbReference type="NCBI Taxonomy" id="2082293"/>
    <lineage>
        <taxon>Eukaryota</taxon>
        <taxon>Fungi</taxon>
        <taxon>Dikarya</taxon>
        <taxon>Ascomycota</taxon>
        <taxon>Pezizomycotina</taxon>
        <taxon>Leotiomycetes</taxon>
        <taxon>Helotiales</taxon>
        <taxon>Hyaloscyphaceae</taxon>
        <taxon>Hyaloscypha</taxon>
    </lineage>
</organism>
<dbReference type="Proteomes" id="UP000235672">
    <property type="component" value="Unassembled WGS sequence"/>
</dbReference>
<name>A0A2J6PE21_9HELO</name>
<accession>A0A2J6PE21</accession>
<protein>
    <submittedName>
        <fullName evidence="1">Uncharacterized protein</fullName>
    </submittedName>
</protein>
<keyword evidence="2" id="KW-1185">Reference proteome</keyword>
<evidence type="ECO:0000313" key="2">
    <source>
        <dbReference type="Proteomes" id="UP000235672"/>
    </source>
</evidence>
<evidence type="ECO:0000313" key="1">
    <source>
        <dbReference type="EMBL" id="PMD12290.1"/>
    </source>
</evidence>
<gene>
    <name evidence="1" type="ORF">NA56DRAFT_713314</name>
</gene>
<proteinExistence type="predicted"/>
<sequence length="75" mass="8490">MLALPIQTILYSQTLDFLLFPGFTGTSTAVQEYVDFNVFAPLVCICGMLMLMGKYAWKRLETYFSCFNCPTTLSI</sequence>
<reference evidence="1 2" key="1">
    <citation type="submission" date="2016-05" db="EMBL/GenBank/DDBJ databases">
        <title>A degradative enzymes factory behind the ericoid mycorrhizal symbiosis.</title>
        <authorList>
            <consortium name="DOE Joint Genome Institute"/>
            <person name="Martino E."/>
            <person name="Morin E."/>
            <person name="Grelet G."/>
            <person name="Kuo A."/>
            <person name="Kohler A."/>
            <person name="Daghino S."/>
            <person name="Barry K."/>
            <person name="Choi C."/>
            <person name="Cichocki N."/>
            <person name="Clum A."/>
            <person name="Copeland A."/>
            <person name="Hainaut M."/>
            <person name="Haridas S."/>
            <person name="Labutti K."/>
            <person name="Lindquist E."/>
            <person name="Lipzen A."/>
            <person name="Khouja H.-R."/>
            <person name="Murat C."/>
            <person name="Ohm R."/>
            <person name="Olson A."/>
            <person name="Spatafora J."/>
            <person name="Veneault-Fourrey C."/>
            <person name="Henrissat B."/>
            <person name="Grigoriev I."/>
            <person name="Martin F."/>
            <person name="Perotto S."/>
        </authorList>
    </citation>
    <scope>NUCLEOTIDE SEQUENCE [LARGE SCALE GENOMIC DNA]</scope>
    <source>
        <strain evidence="1 2">UAMH 7357</strain>
    </source>
</reference>